<accession>A0AAD7IQ49</accession>
<sequence length="144" mass="16589">TKARVEFLAEFKPVPYDCCPNSCCCYVGPHAEDTTCPYCNEPRFKSNGKSRKTFTYVALIPCLVSYFQNPQVVEQMSYCGNYKSDPDRPLKDVFDSTNYRVLRERFVTVNGTKMPYKFFSDLQDIALGLSTHGFSPFKRRNKIC</sequence>
<evidence type="ECO:0000313" key="3">
    <source>
        <dbReference type="Proteomes" id="UP001215280"/>
    </source>
</evidence>
<feature type="non-terminal residue" evidence="2">
    <location>
        <position position="144"/>
    </location>
</feature>
<comment type="caution">
    <text evidence="2">The sequence shown here is derived from an EMBL/GenBank/DDBJ whole genome shotgun (WGS) entry which is preliminary data.</text>
</comment>
<dbReference type="AlphaFoldDB" id="A0AAD7IQ49"/>
<evidence type="ECO:0000313" key="2">
    <source>
        <dbReference type="EMBL" id="KAJ7746512.1"/>
    </source>
</evidence>
<feature type="non-terminal residue" evidence="2">
    <location>
        <position position="1"/>
    </location>
</feature>
<name>A0AAD7IQ49_9AGAR</name>
<gene>
    <name evidence="1" type="ORF">DFH07DRAFT_697568</name>
    <name evidence="2" type="ORF">DFH07DRAFT_698861</name>
</gene>
<reference evidence="2" key="1">
    <citation type="submission" date="2023-03" db="EMBL/GenBank/DDBJ databases">
        <title>Massive genome expansion in bonnet fungi (Mycena s.s.) driven by repeated elements and novel gene families across ecological guilds.</title>
        <authorList>
            <consortium name="Lawrence Berkeley National Laboratory"/>
            <person name="Harder C.B."/>
            <person name="Miyauchi S."/>
            <person name="Viragh M."/>
            <person name="Kuo A."/>
            <person name="Thoen E."/>
            <person name="Andreopoulos B."/>
            <person name="Lu D."/>
            <person name="Skrede I."/>
            <person name="Drula E."/>
            <person name="Henrissat B."/>
            <person name="Morin E."/>
            <person name="Kohler A."/>
            <person name="Barry K."/>
            <person name="LaButti K."/>
            <person name="Morin E."/>
            <person name="Salamov A."/>
            <person name="Lipzen A."/>
            <person name="Mereny Z."/>
            <person name="Hegedus B."/>
            <person name="Baldrian P."/>
            <person name="Stursova M."/>
            <person name="Weitz H."/>
            <person name="Taylor A."/>
            <person name="Grigoriev I.V."/>
            <person name="Nagy L.G."/>
            <person name="Martin F."/>
            <person name="Kauserud H."/>
        </authorList>
    </citation>
    <scope>NUCLEOTIDE SEQUENCE</scope>
    <source>
        <strain evidence="2">CBHHK188m</strain>
    </source>
</reference>
<keyword evidence="3" id="KW-1185">Reference proteome</keyword>
<organism evidence="2 3">
    <name type="scientific">Mycena maculata</name>
    <dbReference type="NCBI Taxonomy" id="230809"/>
    <lineage>
        <taxon>Eukaryota</taxon>
        <taxon>Fungi</taxon>
        <taxon>Dikarya</taxon>
        <taxon>Basidiomycota</taxon>
        <taxon>Agaricomycotina</taxon>
        <taxon>Agaricomycetes</taxon>
        <taxon>Agaricomycetidae</taxon>
        <taxon>Agaricales</taxon>
        <taxon>Marasmiineae</taxon>
        <taxon>Mycenaceae</taxon>
        <taxon>Mycena</taxon>
    </lineage>
</organism>
<dbReference type="EMBL" id="JARJLG010000098">
    <property type="protein sequence ID" value="KAJ7746512.1"/>
    <property type="molecule type" value="Genomic_DNA"/>
</dbReference>
<proteinExistence type="predicted"/>
<protein>
    <submittedName>
        <fullName evidence="2">Uncharacterized protein</fullName>
    </submittedName>
</protein>
<dbReference type="Proteomes" id="UP001215280">
    <property type="component" value="Unassembled WGS sequence"/>
</dbReference>
<dbReference type="EMBL" id="JARJLG010000290">
    <property type="protein sequence ID" value="KAJ7719555.1"/>
    <property type="molecule type" value="Genomic_DNA"/>
</dbReference>
<evidence type="ECO:0000313" key="1">
    <source>
        <dbReference type="EMBL" id="KAJ7719555.1"/>
    </source>
</evidence>